<keyword evidence="3" id="KW-1185">Reference proteome</keyword>
<sequence>MTAGSTDGSHPGDTESTTTGGALPGAAASPPMQWRLLQQMRNQQEAHDVAMQQQAATRKEQDLQFQQLTGQISALRAEASTSREEKAEATSSTTTTGMLSSKSSRNFPYAEAPEFPIRPAHPVPERALRLEMQGHNKKMGVHGMLCNRGYTMIGYQALLEGDNKANGRPDAVRAKLAFMEQKIFEH</sequence>
<proteinExistence type="predicted"/>
<feature type="region of interest" description="Disordered" evidence="1">
    <location>
        <begin position="1"/>
        <end position="58"/>
    </location>
</feature>
<evidence type="ECO:0000313" key="2">
    <source>
        <dbReference type="EMBL" id="KAK3289774.1"/>
    </source>
</evidence>
<gene>
    <name evidence="2" type="ORF">CYMTET_2809</name>
</gene>
<feature type="region of interest" description="Disordered" evidence="1">
    <location>
        <begin position="76"/>
        <end position="105"/>
    </location>
</feature>
<dbReference type="AlphaFoldDB" id="A0AAE0LM65"/>
<dbReference type="EMBL" id="LGRX02000044">
    <property type="protein sequence ID" value="KAK3289774.1"/>
    <property type="molecule type" value="Genomic_DNA"/>
</dbReference>
<accession>A0AAE0LM65</accession>
<evidence type="ECO:0000313" key="3">
    <source>
        <dbReference type="Proteomes" id="UP001190700"/>
    </source>
</evidence>
<feature type="compositionally biased region" description="Low complexity" evidence="1">
    <location>
        <begin position="89"/>
        <end position="104"/>
    </location>
</feature>
<evidence type="ECO:0000256" key="1">
    <source>
        <dbReference type="SAM" id="MobiDB-lite"/>
    </source>
</evidence>
<protein>
    <submittedName>
        <fullName evidence="2">Uncharacterized protein</fullName>
    </submittedName>
</protein>
<name>A0AAE0LM65_9CHLO</name>
<comment type="caution">
    <text evidence="2">The sequence shown here is derived from an EMBL/GenBank/DDBJ whole genome shotgun (WGS) entry which is preliminary data.</text>
</comment>
<reference evidence="2 3" key="1">
    <citation type="journal article" date="2015" name="Genome Biol. Evol.">
        <title>Comparative Genomics of a Bacterivorous Green Alga Reveals Evolutionary Causalities and Consequences of Phago-Mixotrophic Mode of Nutrition.</title>
        <authorList>
            <person name="Burns J.A."/>
            <person name="Paasch A."/>
            <person name="Narechania A."/>
            <person name="Kim E."/>
        </authorList>
    </citation>
    <scope>NUCLEOTIDE SEQUENCE [LARGE SCALE GENOMIC DNA]</scope>
    <source>
        <strain evidence="2 3">PLY_AMNH</strain>
    </source>
</reference>
<feature type="compositionally biased region" description="Low complexity" evidence="1">
    <location>
        <begin position="16"/>
        <end position="31"/>
    </location>
</feature>
<dbReference type="Proteomes" id="UP001190700">
    <property type="component" value="Unassembled WGS sequence"/>
</dbReference>
<organism evidence="2 3">
    <name type="scientific">Cymbomonas tetramitiformis</name>
    <dbReference type="NCBI Taxonomy" id="36881"/>
    <lineage>
        <taxon>Eukaryota</taxon>
        <taxon>Viridiplantae</taxon>
        <taxon>Chlorophyta</taxon>
        <taxon>Pyramimonadophyceae</taxon>
        <taxon>Pyramimonadales</taxon>
        <taxon>Pyramimonadaceae</taxon>
        <taxon>Cymbomonas</taxon>
    </lineage>
</organism>